<dbReference type="InterPro" id="IPR006683">
    <property type="entry name" value="Thioestr_dom"/>
</dbReference>
<evidence type="ECO:0000256" key="3">
    <source>
        <dbReference type="PROSITE-ProRule" id="PRU01106"/>
    </source>
</evidence>
<dbReference type="GO" id="GO:0009062">
    <property type="term" value="P:fatty acid catabolic process"/>
    <property type="evidence" value="ECO:0007669"/>
    <property type="project" value="TreeGrafter"/>
</dbReference>
<dbReference type="Pfam" id="PF03061">
    <property type="entry name" value="4HBT"/>
    <property type="match status" value="1"/>
</dbReference>
<evidence type="ECO:0000256" key="1">
    <source>
        <dbReference type="ARBA" id="ARBA00010458"/>
    </source>
</evidence>
<feature type="domain" description="HotDog ACOT-type" evidence="4">
    <location>
        <begin position="12"/>
        <end position="125"/>
    </location>
</feature>
<dbReference type="PATRIC" id="fig|1208920.3.peg.106"/>
<dbReference type="PROSITE" id="PS51770">
    <property type="entry name" value="HOTDOG_ACOT"/>
    <property type="match status" value="1"/>
</dbReference>
<reference evidence="5 6" key="1">
    <citation type="journal article" date="2013" name="Genome Biol. Evol.">
        <title>Genome evolution and phylogenomic analysis of candidatus kinetoplastibacterium, the betaproteobacterial endosymbionts of strigomonas and angomonas.</title>
        <authorList>
            <person name="Alves J.M."/>
            <person name="Serrano M.G."/>
            <person name="Maia da Silva F."/>
            <person name="Voegtly L.J."/>
            <person name="Matveyev A.V."/>
            <person name="Teixeira M.M."/>
            <person name="Camargo E.P."/>
            <person name="Buck G.A."/>
        </authorList>
    </citation>
    <scope>NUCLEOTIDE SEQUENCE [LARGE SCALE GENOMIC DNA]</scope>
    <source>
        <strain evidence="5 6">TCC290E</strain>
    </source>
</reference>
<dbReference type="HOGENOM" id="CLU_050164_2_0_4"/>
<dbReference type="OrthoDB" id="9801856at2"/>
<keyword evidence="6" id="KW-1185">Reference proteome</keyword>
<dbReference type="Proteomes" id="UP000011541">
    <property type="component" value="Chromosome"/>
</dbReference>
<dbReference type="PANTHER" id="PTHR11049:SF5">
    <property type="entry name" value="ACYL-COA THIOESTER HYDROLASE YCIA"/>
    <property type="match status" value="1"/>
</dbReference>
<dbReference type="RefSeq" id="WP_015396823.1">
    <property type="nucleotide sequence ID" value="NC_020299.1"/>
</dbReference>
<keyword evidence="2 3" id="KW-0378">Hydrolase</keyword>
<name>M1M7Y4_9PROT</name>
<accession>M1M7Y4</accession>
<dbReference type="AlphaFoldDB" id="M1M7Y4"/>
<dbReference type="SUPFAM" id="SSF54637">
    <property type="entry name" value="Thioesterase/thiol ester dehydrase-isomerase"/>
    <property type="match status" value="1"/>
</dbReference>
<dbReference type="CDD" id="cd03442">
    <property type="entry name" value="BFIT_BACH"/>
    <property type="match status" value="1"/>
</dbReference>
<dbReference type="InterPro" id="IPR029069">
    <property type="entry name" value="HotDog_dom_sf"/>
</dbReference>
<dbReference type="InterPro" id="IPR040170">
    <property type="entry name" value="Cytosol_ACT"/>
</dbReference>
<comment type="similarity">
    <text evidence="1">Belongs to the acyl coenzyme A hydrolase family.</text>
</comment>
<dbReference type="STRING" id="1208920.CONE_0326"/>
<organism evidence="5 6">
    <name type="scientific">Candidatus Kinetoplastidibacterium stringomonadis TCC290E</name>
    <dbReference type="NCBI Taxonomy" id="1208920"/>
    <lineage>
        <taxon>Bacteria</taxon>
        <taxon>Pseudomonadati</taxon>
        <taxon>Pseudomonadota</taxon>
        <taxon>Betaproteobacteria</taxon>
        <taxon>Candidatus Kinetoplastidibacterium</taxon>
    </lineage>
</organism>
<gene>
    <name evidence="5" type="ORF">CONE_0326</name>
</gene>
<dbReference type="GO" id="GO:0005829">
    <property type="term" value="C:cytosol"/>
    <property type="evidence" value="ECO:0007669"/>
    <property type="project" value="TreeGrafter"/>
</dbReference>
<sequence length="134" mass="14589">MQILTKSTQEIKEHDLVLKLMPMPSDSNINGHVFGGWTMSQIDIAGSILAAKIADGKVATIAVNYIQFKTPILVGDLISLYASIVKTGNTSITVSVEIYTQKRPFNHESVKAVEAKLTYVAIDKQGNSRPLTSI</sequence>
<protein>
    <submittedName>
        <fullName evidence="5">Acyl-CoA thioesterase YciA</fullName>
        <ecNumber evidence="5">3.1.2.-</ecNumber>
    </submittedName>
</protein>
<dbReference type="EMBL" id="CP003805">
    <property type="protein sequence ID" value="AGF48135.1"/>
    <property type="molecule type" value="Genomic_DNA"/>
</dbReference>
<evidence type="ECO:0000313" key="5">
    <source>
        <dbReference type="EMBL" id="AGF48135.1"/>
    </source>
</evidence>
<dbReference type="GO" id="GO:0006637">
    <property type="term" value="P:acyl-CoA metabolic process"/>
    <property type="evidence" value="ECO:0007669"/>
    <property type="project" value="TreeGrafter"/>
</dbReference>
<dbReference type="Gene3D" id="3.10.129.10">
    <property type="entry name" value="Hotdog Thioesterase"/>
    <property type="match status" value="1"/>
</dbReference>
<dbReference type="PANTHER" id="PTHR11049">
    <property type="entry name" value="ACYL COENZYME A THIOESTER HYDROLASE"/>
    <property type="match status" value="1"/>
</dbReference>
<proteinExistence type="inferred from homology"/>
<dbReference type="GO" id="GO:0052816">
    <property type="term" value="F:long-chain fatty acyl-CoA hydrolase activity"/>
    <property type="evidence" value="ECO:0007669"/>
    <property type="project" value="TreeGrafter"/>
</dbReference>
<evidence type="ECO:0000313" key="6">
    <source>
        <dbReference type="Proteomes" id="UP000011541"/>
    </source>
</evidence>
<dbReference type="EC" id="3.1.2.-" evidence="5"/>
<dbReference type="eggNOG" id="COG1607">
    <property type="taxonomic scope" value="Bacteria"/>
</dbReference>
<dbReference type="KEGG" id="kon:CONE_0326"/>
<evidence type="ECO:0000256" key="2">
    <source>
        <dbReference type="ARBA" id="ARBA00022801"/>
    </source>
</evidence>
<evidence type="ECO:0000259" key="4">
    <source>
        <dbReference type="PROSITE" id="PS51770"/>
    </source>
</evidence>
<dbReference type="InterPro" id="IPR033120">
    <property type="entry name" value="HOTDOG_ACOT"/>
</dbReference>